<evidence type="ECO:0000256" key="1">
    <source>
        <dbReference type="SAM" id="MobiDB-lite"/>
    </source>
</evidence>
<organism evidence="2">
    <name type="scientific">Rhodotorula toruloides</name>
    <name type="common">Yeast</name>
    <name type="synonym">Rhodosporidium toruloides</name>
    <dbReference type="NCBI Taxonomy" id="5286"/>
    <lineage>
        <taxon>Eukaryota</taxon>
        <taxon>Fungi</taxon>
        <taxon>Dikarya</taxon>
        <taxon>Basidiomycota</taxon>
        <taxon>Pucciniomycotina</taxon>
        <taxon>Microbotryomycetes</taxon>
        <taxon>Sporidiobolales</taxon>
        <taxon>Sporidiobolaceae</taxon>
        <taxon>Rhodotorula</taxon>
    </lineage>
</organism>
<evidence type="ECO:0000313" key="2">
    <source>
        <dbReference type="EMBL" id="CDR45908.1"/>
    </source>
</evidence>
<accession>A0A061B7M1</accession>
<protein>
    <submittedName>
        <fullName evidence="2">RHTO0S11e06216g1_1</fullName>
    </submittedName>
</protein>
<name>A0A061B7M1_RHOTO</name>
<gene>
    <name evidence="2" type="ORF">RHTO0S_11e06216g</name>
</gene>
<reference evidence="2" key="1">
    <citation type="journal article" date="2014" name="Genome Announc.">
        <title>Draft genome sequence of Rhodosporidium toruloides CECT1137, an oleaginous yeast of biotechnological interest.</title>
        <authorList>
            <person name="Morin N."/>
            <person name="Calcas X."/>
            <person name="Devillers H."/>
            <person name="Durrens P."/>
            <person name="Sherman D.J."/>
            <person name="Nicaud J.-M."/>
            <person name="Neuveglise C."/>
        </authorList>
    </citation>
    <scope>NUCLEOTIDE SEQUENCE</scope>
    <source>
        <strain evidence="2">CECT1137</strain>
    </source>
</reference>
<feature type="region of interest" description="Disordered" evidence="1">
    <location>
        <begin position="68"/>
        <end position="182"/>
    </location>
</feature>
<feature type="compositionally biased region" description="Basic residues" evidence="1">
    <location>
        <begin position="91"/>
        <end position="101"/>
    </location>
</feature>
<dbReference type="EMBL" id="LK052946">
    <property type="protein sequence ID" value="CDR45908.1"/>
    <property type="molecule type" value="Genomic_DNA"/>
</dbReference>
<proteinExistence type="predicted"/>
<feature type="compositionally biased region" description="Basic and acidic residues" evidence="1">
    <location>
        <begin position="142"/>
        <end position="174"/>
    </location>
</feature>
<dbReference type="AlphaFoldDB" id="A0A061B7M1"/>
<sequence>MSGTPAGSILPQLNDVPSGNLVNNDGHEATFNDAATKVLHRMHVDDDIRAHLLGRLSLLSPVAKDATAFARSDPRQRRTGRTLSPASPALPHRRHAQRSQRNRPAPAGIPGVRPVLVLRLAPARPNRRYRTRNRPSSTNDRTPARRIDSPLRRPRRLLEEDWRDPLALHARPDEAQGTPAVA</sequence>